<feature type="region of interest" description="Disordered" evidence="1">
    <location>
        <begin position="133"/>
        <end position="156"/>
    </location>
</feature>
<dbReference type="AlphaFoldDB" id="F2E5U9"/>
<reference evidence="2" key="1">
    <citation type="journal article" date="2011" name="Plant Physiol.">
        <title>Comprehensive sequence analysis of 24,783 barley full-length cDNAs derived from 12 clone libraries.</title>
        <authorList>
            <person name="Matsumoto T."/>
            <person name="Tanaka T."/>
            <person name="Sakai H."/>
            <person name="Amano N."/>
            <person name="Kanamori H."/>
            <person name="Kurita K."/>
            <person name="Kikuta A."/>
            <person name="Kamiya K."/>
            <person name="Yamamoto M."/>
            <person name="Ikawa H."/>
            <person name="Fujii N."/>
            <person name="Hori K."/>
            <person name="Itoh T."/>
            <person name="Sato K."/>
        </authorList>
    </citation>
    <scope>NUCLEOTIDE SEQUENCE</scope>
    <source>
        <tissue evidence="2">Shoot and root</tissue>
    </source>
</reference>
<feature type="compositionally biased region" description="Low complexity" evidence="1">
    <location>
        <begin position="31"/>
        <end position="46"/>
    </location>
</feature>
<protein>
    <submittedName>
        <fullName evidence="2">Predicted protein</fullName>
    </submittedName>
</protein>
<evidence type="ECO:0000256" key="1">
    <source>
        <dbReference type="SAM" id="MobiDB-lite"/>
    </source>
</evidence>
<sequence length="563" mass="63994">MNRWSTSLPSIISLCNNVQLTFDPMFMQQASTSSSSQNQNGNGNNTHTDLSILIQTQPPFLNYDQYANNYEGTTKQDSSYYETAIEHETTIQTNITHEQFVPDNELLQSLVAYADSFDLDNTVYSIQNSKTQPMTTSTSISTMQTIPSRRRTQSSTTHLTSMMENNPLARHRSCDDLSITCSITTSSKPTTVIRRNEPQEKNNFTKFVPSESHPQFYFATPDSSNSSNKNNSNNVYEKCYEDKLIEEATSTTGGSKIEWGFSSDTMNELNKPAATDVFTSYEATTNIGDINFNYLKDLEHVSSLAASMEFTPEMSTSLPPPPVIIRRKSKDLRLKQKVDIQLLRPPTPPAPGPIIIREVRRKSSTSNKSMAIRQKLEDTGQIHLSKTPSPIVLRERPPAPPKHDYSSKPTIVYHHLPTPSPSPPTVIVERLRSNASTVIQKPPPILVEKWLPYPPEQKRKIIYERASPVPTRHKRRAHEPSKKIIVEYDDVNVILDRDFKQRKEIKRISPNEYVKQYGDTLYSNEALNQILNSSGSTCGAQVKREYPMFSHYNHYENYSPIYH</sequence>
<accession>F2E5U9</accession>
<organism evidence="2">
    <name type="scientific">Hordeum vulgare subsp. vulgare</name>
    <name type="common">Domesticated barley</name>
    <dbReference type="NCBI Taxonomy" id="112509"/>
    <lineage>
        <taxon>Eukaryota</taxon>
        <taxon>Viridiplantae</taxon>
        <taxon>Streptophyta</taxon>
        <taxon>Embryophyta</taxon>
        <taxon>Tracheophyta</taxon>
        <taxon>Spermatophyta</taxon>
        <taxon>Magnoliopsida</taxon>
        <taxon>Liliopsida</taxon>
        <taxon>Poales</taxon>
        <taxon>Poaceae</taxon>
        <taxon>BOP clade</taxon>
        <taxon>Pooideae</taxon>
        <taxon>Triticodae</taxon>
        <taxon>Triticeae</taxon>
        <taxon>Hordeinae</taxon>
        <taxon>Hordeum</taxon>
    </lineage>
</organism>
<evidence type="ECO:0000313" key="2">
    <source>
        <dbReference type="EMBL" id="BAK02721.1"/>
    </source>
</evidence>
<feature type="compositionally biased region" description="Low complexity" evidence="1">
    <location>
        <begin position="133"/>
        <end position="147"/>
    </location>
</feature>
<feature type="region of interest" description="Disordered" evidence="1">
    <location>
        <begin position="29"/>
        <end position="48"/>
    </location>
</feature>
<name>F2E5U9_HORVV</name>
<dbReference type="EMBL" id="AK371523">
    <property type="protein sequence ID" value="BAK02721.1"/>
    <property type="molecule type" value="mRNA"/>
</dbReference>
<proteinExistence type="evidence at transcript level"/>